<accession>A0A8H7VQV8</accession>
<dbReference type="AlphaFoldDB" id="A0A8H7VQV8"/>
<dbReference type="SMART" id="SM00317">
    <property type="entry name" value="SET"/>
    <property type="match status" value="1"/>
</dbReference>
<dbReference type="InterPro" id="IPR001214">
    <property type="entry name" value="SET_dom"/>
</dbReference>
<dbReference type="Pfam" id="PF00856">
    <property type="entry name" value="SET"/>
    <property type="match status" value="1"/>
</dbReference>
<name>A0A8H7VQV8_9FUNG</name>
<proteinExistence type="predicted"/>
<dbReference type="SUPFAM" id="SSF82199">
    <property type="entry name" value="SET domain"/>
    <property type="match status" value="1"/>
</dbReference>
<organism evidence="2 3">
    <name type="scientific">Circinella minor</name>
    <dbReference type="NCBI Taxonomy" id="1195481"/>
    <lineage>
        <taxon>Eukaryota</taxon>
        <taxon>Fungi</taxon>
        <taxon>Fungi incertae sedis</taxon>
        <taxon>Mucoromycota</taxon>
        <taxon>Mucoromycotina</taxon>
        <taxon>Mucoromycetes</taxon>
        <taxon>Mucorales</taxon>
        <taxon>Lichtheimiaceae</taxon>
        <taxon>Circinella</taxon>
    </lineage>
</organism>
<evidence type="ECO:0000313" key="3">
    <source>
        <dbReference type="Proteomes" id="UP000646827"/>
    </source>
</evidence>
<gene>
    <name evidence="2" type="ORF">INT45_010079</name>
</gene>
<evidence type="ECO:0000313" key="2">
    <source>
        <dbReference type="EMBL" id="KAG2225443.1"/>
    </source>
</evidence>
<comment type="caution">
    <text evidence="2">The sequence shown here is derived from an EMBL/GenBank/DDBJ whole genome shotgun (WGS) entry which is preliminary data.</text>
</comment>
<dbReference type="InterPro" id="IPR046341">
    <property type="entry name" value="SET_dom_sf"/>
</dbReference>
<dbReference type="EMBL" id="JAEPRB010000028">
    <property type="protein sequence ID" value="KAG2225443.1"/>
    <property type="molecule type" value="Genomic_DNA"/>
</dbReference>
<dbReference type="Proteomes" id="UP000646827">
    <property type="component" value="Unassembled WGS sequence"/>
</dbReference>
<dbReference type="PROSITE" id="PS50280">
    <property type="entry name" value="SET"/>
    <property type="match status" value="1"/>
</dbReference>
<dbReference type="FunFam" id="2.170.270.10:FF:000050">
    <property type="entry name" value="Chromosome 1, whole genome shotgun sequence"/>
    <property type="match status" value="1"/>
</dbReference>
<dbReference type="OrthoDB" id="3180714at2759"/>
<evidence type="ECO:0000259" key="1">
    <source>
        <dbReference type="PROSITE" id="PS50280"/>
    </source>
</evidence>
<feature type="domain" description="SET" evidence="1">
    <location>
        <begin position="25"/>
        <end position="133"/>
    </location>
</feature>
<sequence length="161" mass="18640">MGEKNNNNNNNNNDSNAVVMEQHKIELELRNHPIRGRGVFPKESIKRNTVVEISPVLLFSPDEYKAHGQYTVLDHYTYIWKEGQFALALGLGSMFNHASSPNVGYYRDFENNVIRYVTMRDIEPDEELCINYGSNLWFEDNAEEQAESDLDQQEFLGSFEI</sequence>
<keyword evidence="3" id="KW-1185">Reference proteome</keyword>
<protein>
    <recommendedName>
        <fullName evidence="1">SET domain-containing protein</fullName>
    </recommendedName>
</protein>
<dbReference type="Gene3D" id="2.170.270.10">
    <property type="entry name" value="SET domain"/>
    <property type="match status" value="1"/>
</dbReference>
<dbReference type="CDD" id="cd10540">
    <property type="entry name" value="SET_SpSet7-like"/>
    <property type="match status" value="1"/>
</dbReference>
<reference evidence="2 3" key="1">
    <citation type="submission" date="2020-12" db="EMBL/GenBank/DDBJ databases">
        <title>Metabolic potential, ecology and presence of endohyphal bacteria is reflected in genomic diversity of Mucoromycotina.</title>
        <authorList>
            <person name="Muszewska A."/>
            <person name="Okrasinska A."/>
            <person name="Steczkiewicz K."/>
            <person name="Drgas O."/>
            <person name="Orlowska M."/>
            <person name="Perlinska-Lenart U."/>
            <person name="Aleksandrzak-Piekarczyk T."/>
            <person name="Szatraj K."/>
            <person name="Zielenkiewicz U."/>
            <person name="Pilsyk S."/>
            <person name="Malc E."/>
            <person name="Mieczkowski P."/>
            <person name="Kruszewska J.S."/>
            <person name="Biernat P."/>
            <person name="Pawlowska J."/>
        </authorList>
    </citation>
    <scope>NUCLEOTIDE SEQUENCE [LARGE SCALE GENOMIC DNA]</scope>
    <source>
        <strain evidence="2 3">CBS 142.35</strain>
    </source>
</reference>